<keyword evidence="4" id="KW-0732">Signal</keyword>
<evidence type="ECO:0000256" key="3">
    <source>
        <dbReference type="PROSITE-ProRule" id="PRU00339"/>
    </source>
</evidence>
<feature type="signal peptide" evidence="4">
    <location>
        <begin position="1"/>
        <end position="21"/>
    </location>
</feature>
<dbReference type="AlphaFoldDB" id="A0A7I9VGI4"/>
<evidence type="ECO:0000256" key="4">
    <source>
        <dbReference type="SAM" id="SignalP"/>
    </source>
</evidence>
<dbReference type="InterPro" id="IPR011990">
    <property type="entry name" value="TPR-like_helical_dom_sf"/>
</dbReference>
<name>A0A7I9VGI4_9BACT</name>
<proteinExistence type="predicted"/>
<keyword evidence="1" id="KW-0677">Repeat</keyword>
<comment type="caution">
    <text evidence="5">The sequence shown here is derived from an EMBL/GenBank/DDBJ whole genome shotgun (WGS) entry which is preliminary data.</text>
</comment>
<dbReference type="Pfam" id="PF13432">
    <property type="entry name" value="TPR_16"/>
    <property type="match status" value="3"/>
</dbReference>
<evidence type="ECO:0000256" key="2">
    <source>
        <dbReference type="ARBA" id="ARBA00022803"/>
    </source>
</evidence>
<dbReference type="InterPro" id="IPR051012">
    <property type="entry name" value="CellSynth/LPSAsmb/PSIAsmb"/>
</dbReference>
<dbReference type="InterPro" id="IPR003107">
    <property type="entry name" value="HAT"/>
</dbReference>
<dbReference type="GO" id="GO:0006396">
    <property type="term" value="P:RNA processing"/>
    <property type="evidence" value="ECO:0007669"/>
    <property type="project" value="InterPro"/>
</dbReference>
<organism evidence="5 6">
    <name type="scientific">Anaeromyxobacter diazotrophicus</name>
    <dbReference type="NCBI Taxonomy" id="2590199"/>
    <lineage>
        <taxon>Bacteria</taxon>
        <taxon>Pseudomonadati</taxon>
        <taxon>Myxococcota</taxon>
        <taxon>Myxococcia</taxon>
        <taxon>Myxococcales</taxon>
        <taxon>Cystobacterineae</taxon>
        <taxon>Anaeromyxobacteraceae</taxon>
        <taxon>Anaeromyxobacter</taxon>
    </lineage>
</organism>
<dbReference type="InterPro" id="IPR019734">
    <property type="entry name" value="TPR_rpt"/>
</dbReference>
<gene>
    <name evidence="5" type="ORF">AMYX_02470</name>
</gene>
<evidence type="ECO:0008006" key="7">
    <source>
        <dbReference type="Google" id="ProtNLM"/>
    </source>
</evidence>
<dbReference type="RefSeq" id="WP_176062301.1">
    <property type="nucleotide sequence ID" value="NZ_BJTG01000001.1"/>
</dbReference>
<dbReference type="Pfam" id="PF14559">
    <property type="entry name" value="TPR_19"/>
    <property type="match status" value="1"/>
</dbReference>
<protein>
    <recommendedName>
        <fullName evidence="7">Tetratricopeptide repeat protein</fullName>
    </recommendedName>
</protein>
<dbReference type="PANTHER" id="PTHR45586">
    <property type="entry name" value="TPR REPEAT-CONTAINING PROTEIN PA4667"/>
    <property type="match status" value="1"/>
</dbReference>
<dbReference type="EMBL" id="BJTG01000001">
    <property type="protein sequence ID" value="GEJ55506.1"/>
    <property type="molecule type" value="Genomic_DNA"/>
</dbReference>
<dbReference type="PANTHER" id="PTHR45586:SF16">
    <property type="entry name" value="DOMAIN PROTEIN, PUTATIVE-RELATED"/>
    <property type="match status" value="1"/>
</dbReference>
<dbReference type="Proteomes" id="UP000503640">
    <property type="component" value="Unassembled WGS sequence"/>
</dbReference>
<dbReference type="SMART" id="SM00028">
    <property type="entry name" value="TPR"/>
    <property type="match status" value="11"/>
</dbReference>
<reference evidence="6" key="1">
    <citation type="journal article" date="2020" name="Appl. Environ. Microbiol.">
        <title>Diazotrophic Anaeromyxobacter Isolates from Soils.</title>
        <authorList>
            <person name="Masuda Y."/>
            <person name="Yamanaka H."/>
            <person name="Xu Z.X."/>
            <person name="Shiratori Y."/>
            <person name="Aono T."/>
            <person name="Amachi S."/>
            <person name="Senoo K."/>
            <person name="Itoh H."/>
        </authorList>
    </citation>
    <scope>NUCLEOTIDE SEQUENCE [LARGE SCALE GENOMIC DNA]</scope>
    <source>
        <strain evidence="6">R267</strain>
    </source>
</reference>
<keyword evidence="2 3" id="KW-0802">TPR repeat</keyword>
<dbReference type="SMART" id="SM00386">
    <property type="entry name" value="HAT"/>
    <property type="match status" value="3"/>
</dbReference>
<evidence type="ECO:0000313" key="6">
    <source>
        <dbReference type="Proteomes" id="UP000503640"/>
    </source>
</evidence>
<evidence type="ECO:0000313" key="5">
    <source>
        <dbReference type="EMBL" id="GEJ55506.1"/>
    </source>
</evidence>
<feature type="repeat" description="TPR" evidence="3">
    <location>
        <begin position="184"/>
        <end position="217"/>
    </location>
</feature>
<evidence type="ECO:0000256" key="1">
    <source>
        <dbReference type="ARBA" id="ARBA00022737"/>
    </source>
</evidence>
<feature type="chain" id="PRO_5029625686" description="Tetratricopeptide repeat protein" evidence="4">
    <location>
        <begin position="22"/>
        <end position="553"/>
    </location>
</feature>
<accession>A0A7I9VGI4</accession>
<feature type="repeat" description="TPR" evidence="3">
    <location>
        <begin position="384"/>
        <end position="417"/>
    </location>
</feature>
<dbReference type="SUPFAM" id="SSF48452">
    <property type="entry name" value="TPR-like"/>
    <property type="match status" value="3"/>
</dbReference>
<keyword evidence="6" id="KW-1185">Reference proteome</keyword>
<dbReference type="PROSITE" id="PS50005">
    <property type="entry name" value="TPR"/>
    <property type="match status" value="2"/>
</dbReference>
<sequence length="553" mass="59135">MSHLLRALPLLALAAAAPARAAPAPQRASAPAIADYVRARLAEASGDHAAALEALRRALLHDPQSAQLHLSYAETLARTGDLAAAEAEARRALELAPSGPAAADGHLTLGRVLAQARRSAEAVRELSEAAQLEGARARAEPAAERELDPEPWRELSRQRVRMGDEAGAALACEELAALDPGEGAQAYRELAGRLADARELEGARRELDRALKLGPGDPETLKLLARVEEARGHDAEARSAWERAIAADPDDPDALLAAGQLALRKGDLPAARGWLRQLLRSAPGEAEARARVAALWLEARQPADALEAATGGDDPRLALLRGLALQQLRRWGEAATAFAEVPHGAGELYASARAALGYVLARAGRPAEALRAVKRGLASQPDDPGLRYALGEAYDRAGQRDAALAQMREVLKVKPDHAEALNFLGYAWAERGERLDEAQAYVERALKVEPDNGFFLDSLGWVLFKKGDLPRAVAALEKADRLVGPEPTILDHLGDAYQRSQRPADAARAWKRALAAPDPGGDDEKVLATRRAAVERKLRELGPSGARAVQTRR</sequence>
<dbReference type="Gene3D" id="1.25.40.10">
    <property type="entry name" value="Tetratricopeptide repeat domain"/>
    <property type="match status" value="5"/>
</dbReference>